<reference evidence="3 4" key="1">
    <citation type="journal article" date="2018" name="Int. J. Syst. Evol. Microbiol.">
        <title>Adhaeribacter swui sp. nov., isolated from wet mud.</title>
        <authorList>
            <person name="Kim D.U."/>
            <person name="Kim K.W."/>
            <person name="Kang M.S."/>
            <person name="Kim J.Y."/>
            <person name="Jang J.H."/>
            <person name="Kim M.K."/>
        </authorList>
    </citation>
    <scope>NUCLEOTIDE SEQUENCE [LARGE SCALE GENOMIC DNA]</scope>
    <source>
        <strain evidence="3 4">KCTC 52873</strain>
    </source>
</reference>
<dbReference type="GO" id="GO:1990351">
    <property type="term" value="C:transporter complex"/>
    <property type="evidence" value="ECO:0007669"/>
    <property type="project" value="TreeGrafter"/>
</dbReference>
<keyword evidence="4" id="KW-1185">Reference proteome</keyword>
<dbReference type="KEGG" id="aswu:HUW51_23585"/>
<organism evidence="3 4">
    <name type="scientific">Adhaeribacter swui</name>
    <dbReference type="NCBI Taxonomy" id="2086471"/>
    <lineage>
        <taxon>Bacteria</taxon>
        <taxon>Pseudomonadati</taxon>
        <taxon>Bacteroidota</taxon>
        <taxon>Cytophagia</taxon>
        <taxon>Cytophagales</taxon>
        <taxon>Hymenobacteraceae</taxon>
        <taxon>Adhaeribacter</taxon>
    </lineage>
</organism>
<feature type="domain" description="LPS-assembly protein LptD central" evidence="2">
    <location>
        <begin position="198"/>
        <end position="700"/>
    </location>
</feature>
<evidence type="ECO:0000313" key="3">
    <source>
        <dbReference type="EMBL" id="QNF35543.1"/>
    </source>
</evidence>
<accession>A0A7G7GEF9</accession>
<dbReference type="PANTHER" id="PTHR30189">
    <property type="entry name" value="LPS-ASSEMBLY PROTEIN"/>
    <property type="match status" value="1"/>
</dbReference>
<proteinExistence type="predicted"/>
<feature type="chain" id="PRO_5028874361" description="LPS-assembly protein LptD central domain-containing protein" evidence="1">
    <location>
        <begin position="20"/>
        <end position="880"/>
    </location>
</feature>
<dbReference type="Proteomes" id="UP000515237">
    <property type="component" value="Chromosome"/>
</dbReference>
<feature type="signal peptide" evidence="1">
    <location>
        <begin position="1"/>
        <end position="19"/>
    </location>
</feature>
<dbReference type="GO" id="GO:0009279">
    <property type="term" value="C:cell outer membrane"/>
    <property type="evidence" value="ECO:0007669"/>
    <property type="project" value="TreeGrafter"/>
</dbReference>
<dbReference type="InterPro" id="IPR045659">
    <property type="entry name" value="LptD_2"/>
</dbReference>
<keyword evidence="1" id="KW-0732">Signal</keyword>
<dbReference type="AlphaFoldDB" id="A0A7G7GEF9"/>
<evidence type="ECO:0000313" key="4">
    <source>
        <dbReference type="Proteomes" id="UP000515237"/>
    </source>
</evidence>
<protein>
    <recommendedName>
        <fullName evidence="2">LPS-assembly protein LptD central domain-containing protein</fullName>
    </recommendedName>
</protein>
<evidence type="ECO:0000256" key="1">
    <source>
        <dbReference type="SAM" id="SignalP"/>
    </source>
</evidence>
<sequence length="880" mass="99638">MRIYFTLVFALSGLISAWAQQTPNRTTTSQTPEITVDTVTVKQDSIQGDITTTIKYTAKDSIVLNVQNRLVNMYNDASIEYGTMSLKAHTTQLDYKTNLVNAIGAKDSTGKAIGTPLFKDDQQSYEAEQISYNFKTKKGKIREVVTKQGEGFLHAEVVKKTEGDAMYGIHSKYTTCDLPHPHFYINSSKMKAIPGKKIFTGPFNLVFGDIPTPLGFLFGYFPTPKKRSSGLIIPTFGESRQRGFYLRNGGYYFVLNENIDMRLTGDIFSLGSYGVQLQSMYIKRYRYRGNISMSFSSNKSPVTSVSEASIGPGNFRRIEPKSFWISASHTPTNLRPGGKWSASVNAGTQFYNRQNNFQDPRSALNNTFNSSVQYQFAKPTSPFTLTASALHNMNTTTGVHNFTLPEATFAVNRQTPFKWFQKKSTGNWFEDIALSYSVRASNLVSTQINGTSLSGVSNLVGGSANDTILKLNGKNFQRILANADYGIQHTLPITMNSLRLFKYFQLSPGLSYNETWFFKKFDYNYINNLNAIQIDTTKGFYRAYSYAASASLSTRVYGTYIIKGKKIEAIRHLMTPNISYSYNPDFSNKYTRRIQVGRPDIENNIPIQYLPIYRNLYGVPTSMEQSNMNFSLTNNVEMKVKSKSDTASTFEKVSLIDNLGITSGYNFAADSFQLQNFNVQFRTLLFKKLNLFSNAVFDPYKVNSNGRRLNEYTLSSGQLARLVNANLNMSMELNPEALKKGAQNQNQPPSANRPSLETNPNLIAEYVDFKIPWTLSFNFTASYFKSTRLSAKDQISKSLGVDGSVNLTDKWKVTYSTGYDFQFKQMTYTSINIYRDLHCWEMSISWVPFGQYQSYSININARSSILRDLKLTRNRGIYWR</sequence>
<dbReference type="EMBL" id="CP055156">
    <property type="protein sequence ID" value="QNF35543.1"/>
    <property type="molecule type" value="Genomic_DNA"/>
</dbReference>
<evidence type="ECO:0000259" key="2">
    <source>
        <dbReference type="Pfam" id="PF19838"/>
    </source>
</evidence>
<dbReference type="PANTHER" id="PTHR30189:SF1">
    <property type="entry name" value="LPS-ASSEMBLY PROTEIN LPTD"/>
    <property type="match status" value="1"/>
</dbReference>
<name>A0A7G7GEF9_9BACT</name>
<gene>
    <name evidence="3" type="ORF">HUW51_23585</name>
</gene>
<dbReference type="RefSeq" id="WP_185272034.1">
    <property type="nucleotide sequence ID" value="NZ_CP055156.1"/>
</dbReference>
<dbReference type="Pfam" id="PF19838">
    <property type="entry name" value="LptD_2"/>
    <property type="match status" value="1"/>
</dbReference>
<dbReference type="InterPro" id="IPR050218">
    <property type="entry name" value="LptD"/>
</dbReference>